<evidence type="ECO:0000313" key="1">
    <source>
        <dbReference type="EMBL" id="AJI22274.1"/>
    </source>
</evidence>
<sequence>MTMWLWAGGCIVFLLAMGYIADRVAIRRSIEFSPEDGIKNATDAEQIYVESYLNETKNTNNNIPL</sequence>
<dbReference type="PATRIC" id="fig|592022.4.peg.2104"/>
<dbReference type="GeneID" id="93642508"/>
<dbReference type="AlphaFoldDB" id="A0A0B6AR07"/>
<proteinExistence type="predicted"/>
<accession>A0A0B6AR07</accession>
<evidence type="ECO:0000313" key="2">
    <source>
        <dbReference type="Proteomes" id="UP000031829"/>
    </source>
</evidence>
<organism evidence="1 2">
    <name type="scientific">Priestia megaterium (strain ATCC 14581 / DSM 32 / CCUG 1817 / JCM 2506 / NBRC 15308 / NCIMB 9376 / NCTC 10342 / NRRL B-14308 / VKM B-512 / Ford 19)</name>
    <name type="common">Bacillus megaterium</name>
    <dbReference type="NCBI Taxonomy" id="1348623"/>
    <lineage>
        <taxon>Bacteria</taxon>
        <taxon>Bacillati</taxon>
        <taxon>Bacillota</taxon>
        <taxon>Bacilli</taxon>
        <taxon>Bacillales</taxon>
        <taxon>Bacillaceae</taxon>
        <taxon>Priestia</taxon>
    </lineage>
</organism>
<dbReference type="KEGG" id="bmeg:BG04_4506"/>
<dbReference type="RefSeq" id="WP_013083020.1">
    <property type="nucleotide sequence ID" value="NZ_BCVB01000005.1"/>
</dbReference>
<name>A0A0B6AR07_PRIM2</name>
<dbReference type="Proteomes" id="UP000031829">
    <property type="component" value="Chromosome"/>
</dbReference>
<reference evidence="1 2" key="1">
    <citation type="journal article" date="2015" name="Genome Announc.">
        <title>Complete genome sequences for 35 biothreat assay-relevant bacillus species.</title>
        <authorList>
            <person name="Johnson S.L."/>
            <person name="Daligault H.E."/>
            <person name="Davenport K.W."/>
            <person name="Jaissle J."/>
            <person name="Frey K.G."/>
            <person name="Ladner J.T."/>
            <person name="Broomall S.M."/>
            <person name="Bishop-Lilly K.A."/>
            <person name="Bruce D.C."/>
            <person name="Gibbons H.S."/>
            <person name="Coyne S.R."/>
            <person name="Lo C.C."/>
            <person name="Meincke L."/>
            <person name="Munk A.C."/>
            <person name="Koroleva G.I."/>
            <person name="Rosenzweig C.N."/>
            <person name="Palacios G.F."/>
            <person name="Redden C.L."/>
            <person name="Minogue T.D."/>
            <person name="Chain P.S."/>
        </authorList>
    </citation>
    <scope>NUCLEOTIDE SEQUENCE [LARGE SCALE GENOMIC DNA]</scope>
    <source>
        <strain evidence="2">ATCC 14581 / DSM 32 / JCM 2506 / NBRC 15308 / NCIMB 9376 / NCTC 10342 / NRRL B-14308 / VKM B-512</strain>
    </source>
</reference>
<protein>
    <submittedName>
        <fullName evidence="1">Uncharacterized protein</fullName>
    </submittedName>
</protein>
<dbReference type="HOGENOM" id="CLU_205695_0_0_9"/>
<gene>
    <name evidence="1" type="ORF">BG04_4506</name>
</gene>
<dbReference type="EMBL" id="CP009920">
    <property type="protein sequence ID" value="AJI22274.1"/>
    <property type="molecule type" value="Genomic_DNA"/>
</dbReference>